<evidence type="ECO:0000313" key="2">
    <source>
        <dbReference type="EMBL" id="QDU82184.1"/>
    </source>
</evidence>
<dbReference type="InterPro" id="IPR002178">
    <property type="entry name" value="PTS_EIIA_type-2_dom"/>
</dbReference>
<protein>
    <submittedName>
        <fullName evidence="2">PTS system fructose-specific EIIABC component</fullName>
    </submittedName>
</protein>
<accession>A0A518CSM8</accession>
<feature type="domain" description="PTS EIIA type-2" evidence="1">
    <location>
        <begin position="27"/>
        <end position="172"/>
    </location>
</feature>
<dbReference type="InterPro" id="IPR016152">
    <property type="entry name" value="PTrfase/Anion_transptr"/>
</dbReference>
<dbReference type="OrthoDB" id="9782569at2"/>
<dbReference type="KEGG" id="plon:Pla110_39390"/>
<dbReference type="Gene3D" id="3.40.930.10">
    <property type="entry name" value="Mannitol-specific EII, Chain A"/>
    <property type="match status" value="1"/>
</dbReference>
<dbReference type="Pfam" id="PF00359">
    <property type="entry name" value="PTS_EIIA_2"/>
    <property type="match status" value="1"/>
</dbReference>
<evidence type="ECO:0000313" key="3">
    <source>
        <dbReference type="Proteomes" id="UP000317178"/>
    </source>
</evidence>
<dbReference type="EMBL" id="CP036281">
    <property type="protein sequence ID" value="QDU82184.1"/>
    <property type="molecule type" value="Genomic_DNA"/>
</dbReference>
<dbReference type="PANTHER" id="PTHR47738">
    <property type="entry name" value="PTS SYSTEM FRUCTOSE-LIKE EIIA COMPONENT-RELATED"/>
    <property type="match status" value="1"/>
</dbReference>
<dbReference type="InterPro" id="IPR051541">
    <property type="entry name" value="PTS_SugarTrans_NitroReg"/>
</dbReference>
<dbReference type="SUPFAM" id="SSF55804">
    <property type="entry name" value="Phoshotransferase/anion transport protein"/>
    <property type="match status" value="1"/>
</dbReference>
<name>A0A518CSM8_9PLAN</name>
<reference evidence="2 3" key="1">
    <citation type="submission" date="2019-02" db="EMBL/GenBank/DDBJ databases">
        <title>Deep-cultivation of Planctomycetes and their phenomic and genomic characterization uncovers novel biology.</title>
        <authorList>
            <person name="Wiegand S."/>
            <person name="Jogler M."/>
            <person name="Boedeker C."/>
            <person name="Pinto D."/>
            <person name="Vollmers J."/>
            <person name="Rivas-Marin E."/>
            <person name="Kohn T."/>
            <person name="Peeters S.H."/>
            <person name="Heuer A."/>
            <person name="Rast P."/>
            <person name="Oberbeckmann S."/>
            <person name="Bunk B."/>
            <person name="Jeske O."/>
            <person name="Meyerdierks A."/>
            <person name="Storesund J.E."/>
            <person name="Kallscheuer N."/>
            <person name="Luecker S."/>
            <person name="Lage O.M."/>
            <person name="Pohl T."/>
            <person name="Merkel B.J."/>
            <person name="Hornburger P."/>
            <person name="Mueller R.-W."/>
            <person name="Bruemmer F."/>
            <person name="Labrenz M."/>
            <person name="Spormann A.M."/>
            <person name="Op den Camp H."/>
            <person name="Overmann J."/>
            <person name="Amann R."/>
            <person name="Jetten M.S.M."/>
            <person name="Mascher T."/>
            <person name="Medema M.H."/>
            <person name="Devos D.P."/>
            <person name="Kaster A.-K."/>
            <person name="Ovreas L."/>
            <person name="Rohde M."/>
            <person name="Galperin M.Y."/>
            <person name="Jogler C."/>
        </authorList>
    </citation>
    <scope>NUCLEOTIDE SEQUENCE [LARGE SCALE GENOMIC DNA]</scope>
    <source>
        <strain evidence="2 3">Pla110</strain>
    </source>
</reference>
<gene>
    <name evidence="2" type="primary">fruA_3</name>
    <name evidence="2" type="ORF">Pla110_39390</name>
</gene>
<dbReference type="RefSeq" id="WP_144998146.1">
    <property type="nucleotide sequence ID" value="NZ_CP036281.1"/>
</dbReference>
<sequence>MVDSNRKLTQDEYRSDTQESSWLPFTSVFKPSCIEILPQACGKSTVLSLLMERLSREERIGRQYAEEMVRGLLVRENHGSTAIGHGIAFPHLRTPYVNHFTGAIGIFPEGFQFGRTETPTRLVILTLSPWDAREMHTEFLGRLMNLSQNRLTNFQLMHTTTAKEVYDFLAELDRHV</sequence>
<organism evidence="2 3">
    <name type="scientific">Polystyrenella longa</name>
    <dbReference type="NCBI Taxonomy" id="2528007"/>
    <lineage>
        <taxon>Bacteria</taxon>
        <taxon>Pseudomonadati</taxon>
        <taxon>Planctomycetota</taxon>
        <taxon>Planctomycetia</taxon>
        <taxon>Planctomycetales</taxon>
        <taxon>Planctomycetaceae</taxon>
        <taxon>Polystyrenella</taxon>
    </lineage>
</organism>
<proteinExistence type="predicted"/>
<keyword evidence="3" id="KW-1185">Reference proteome</keyword>
<dbReference type="Proteomes" id="UP000317178">
    <property type="component" value="Chromosome"/>
</dbReference>
<dbReference type="PROSITE" id="PS51094">
    <property type="entry name" value="PTS_EIIA_TYPE_2"/>
    <property type="match status" value="1"/>
</dbReference>
<evidence type="ECO:0000259" key="1">
    <source>
        <dbReference type="PROSITE" id="PS51094"/>
    </source>
</evidence>
<dbReference type="AlphaFoldDB" id="A0A518CSM8"/>